<evidence type="ECO:0000313" key="1">
    <source>
        <dbReference type="EMBL" id="MFC4386592.1"/>
    </source>
</evidence>
<evidence type="ECO:0000313" key="2">
    <source>
        <dbReference type="Proteomes" id="UP001595880"/>
    </source>
</evidence>
<reference evidence="2" key="1">
    <citation type="journal article" date="2019" name="Int. J. Syst. Evol. Microbiol.">
        <title>The Global Catalogue of Microorganisms (GCM) 10K type strain sequencing project: providing services to taxonomists for standard genome sequencing and annotation.</title>
        <authorList>
            <consortium name="The Broad Institute Genomics Platform"/>
            <consortium name="The Broad Institute Genome Sequencing Center for Infectious Disease"/>
            <person name="Wu L."/>
            <person name="Ma J."/>
        </authorList>
    </citation>
    <scope>NUCLEOTIDE SEQUENCE [LARGE SCALE GENOMIC DNA]</scope>
    <source>
        <strain evidence="2">KACC 14058</strain>
    </source>
</reference>
<dbReference type="Proteomes" id="UP001595880">
    <property type="component" value="Unassembled WGS sequence"/>
</dbReference>
<organism evidence="1 2">
    <name type="scientific">Gracilibacillus marinus</name>
    <dbReference type="NCBI Taxonomy" id="630535"/>
    <lineage>
        <taxon>Bacteria</taxon>
        <taxon>Bacillati</taxon>
        <taxon>Bacillota</taxon>
        <taxon>Bacilli</taxon>
        <taxon>Bacillales</taxon>
        <taxon>Bacillaceae</taxon>
        <taxon>Gracilibacillus</taxon>
    </lineage>
</organism>
<gene>
    <name evidence="1" type="ORF">ACFOZ1_02085</name>
</gene>
<sequence length="332" mass="39607">MSSLVFAIYYFFAYIIIENKYIKNRILEQELLGHYIKSKDKTSYNPDIVAKIEDGMRTNKKLSLNVIRFFDKTNTDAEILFEEAFGPNSIIYNRKKQSKMLKQMKMDATPYVYREDTSLVRDISHEFFQLYRYSEAQDRWLIYIANLFRPENEDSKKKSIIYVCNTLRIISQINTFGQSDNLFTYKFMDYFRGDVEFIIRHSTVDRTEEAALFEELAIQWTTYMIRVILSDENLELSSVIDRHAEIIMIQDSHAKQQQYVIAKKLYEKFYKADEEIQTKLENAVAQFILKYAEAYNEKTDYARLIRDFQKDLHGNQEKDSLVMVKKAMYMED</sequence>
<dbReference type="RefSeq" id="WP_390195312.1">
    <property type="nucleotide sequence ID" value="NZ_JBHSDV010000001.1"/>
</dbReference>
<comment type="caution">
    <text evidence="1">The sequence shown here is derived from an EMBL/GenBank/DDBJ whole genome shotgun (WGS) entry which is preliminary data.</text>
</comment>
<name>A0ABV8VRK4_9BACI</name>
<protein>
    <submittedName>
        <fullName evidence="1">Uncharacterized protein</fullName>
    </submittedName>
</protein>
<accession>A0ABV8VRK4</accession>
<proteinExistence type="predicted"/>
<keyword evidence="2" id="KW-1185">Reference proteome</keyword>
<dbReference type="EMBL" id="JBHSDV010000001">
    <property type="protein sequence ID" value="MFC4386592.1"/>
    <property type="molecule type" value="Genomic_DNA"/>
</dbReference>